<dbReference type="Pfam" id="PF00005">
    <property type="entry name" value="ABC_tran"/>
    <property type="match status" value="1"/>
</dbReference>
<proteinExistence type="predicted"/>
<dbReference type="InterPro" id="IPR027417">
    <property type="entry name" value="P-loop_NTPase"/>
</dbReference>
<name>A0A645DFD9_9ZZZZ</name>
<dbReference type="InterPro" id="IPR039421">
    <property type="entry name" value="Type_1_exporter"/>
</dbReference>
<evidence type="ECO:0000259" key="1">
    <source>
        <dbReference type="Pfam" id="PF00005"/>
    </source>
</evidence>
<feature type="domain" description="ABC transporter" evidence="1">
    <location>
        <begin position="24"/>
        <end position="56"/>
    </location>
</feature>
<accession>A0A645DFD9</accession>
<reference evidence="2" key="1">
    <citation type="submission" date="2019-08" db="EMBL/GenBank/DDBJ databases">
        <authorList>
            <person name="Kucharzyk K."/>
            <person name="Murdoch R.W."/>
            <person name="Higgins S."/>
            <person name="Loffler F."/>
        </authorList>
    </citation>
    <scope>NUCLEOTIDE SEQUENCE</scope>
</reference>
<dbReference type="Gene3D" id="3.40.50.300">
    <property type="entry name" value="P-loop containing nucleotide triphosphate hydrolases"/>
    <property type="match status" value="1"/>
</dbReference>
<dbReference type="PANTHER" id="PTHR24221:SF276">
    <property type="entry name" value="ABC TRANSPORTER, ATP-BINDING_PERMEASE PROTEIN"/>
    <property type="match status" value="1"/>
</dbReference>
<dbReference type="GO" id="GO:0042626">
    <property type="term" value="F:ATPase-coupled transmembrane transporter activity"/>
    <property type="evidence" value="ECO:0007669"/>
    <property type="project" value="TreeGrafter"/>
</dbReference>
<organism evidence="2">
    <name type="scientific">bioreactor metagenome</name>
    <dbReference type="NCBI Taxonomy" id="1076179"/>
    <lineage>
        <taxon>unclassified sequences</taxon>
        <taxon>metagenomes</taxon>
        <taxon>ecological metagenomes</taxon>
    </lineage>
</organism>
<sequence>MSASFRAQASEFIDNGKGYDGYVAIKGSNLSGGQKQRLLVARAIAGNPEILILDDSSSALDYKTDASMRREIRTNYASTTTILIAQRISSVMQADKIIVLDDGKIIGAGTHSELMKSCEEYRKISLLQLGKERTR</sequence>
<dbReference type="EMBL" id="VSSQ01035844">
    <property type="protein sequence ID" value="MPM88174.1"/>
    <property type="molecule type" value="Genomic_DNA"/>
</dbReference>
<comment type="caution">
    <text evidence="2">The sequence shown here is derived from an EMBL/GenBank/DDBJ whole genome shotgun (WGS) entry which is preliminary data.</text>
</comment>
<dbReference type="SUPFAM" id="SSF52540">
    <property type="entry name" value="P-loop containing nucleoside triphosphate hydrolases"/>
    <property type="match status" value="1"/>
</dbReference>
<dbReference type="GO" id="GO:0005524">
    <property type="term" value="F:ATP binding"/>
    <property type="evidence" value="ECO:0007669"/>
    <property type="project" value="UniProtKB-KW"/>
</dbReference>
<dbReference type="AlphaFoldDB" id="A0A645DFD9"/>
<keyword evidence="2" id="KW-0067">ATP-binding</keyword>
<evidence type="ECO:0000313" key="2">
    <source>
        <dbReference type="EMBL" id="MPM88174.1"/>
    </source>
</evidence>
<dbReference type="InterPro" id="IPR003439">
    <property type="entry name" value="ABC_transporter-like_ATP-bd"/>
</dbReference>
<dbReference type="GO" id="GO:0016887">
    <property type="term" value="F:ATP hydrolysis activity"/>
    <property type="evidence" value="ECO:0007669"/>
    <property type="project" value="InterPro"/>
</dbReference>
<keyword evidence="2" id="KW-0547">Nucleotide-binding</keyword>
<protein>
    <submittedName>
        <fullName evidence="2">Putative ABC transporter ATP-binding protein</fullName>
    </submittedName>
</protein>
<dbReference type="PANTHER" id="PTHR24221">
    <property type="entry name" value="ATP-BINDING CASSETTE SUB-FAMILY B"/>
    <property type="match status" value="1"/>
</dbReference>
<gene>
    <name evidence="2" type="ORF">SDC9_135275</name>
</gene>